<sequence>MDQLKTSTKEKGTAVEEVRQYDYDANGNQTDVKNTKTGENQTYVYDSENRLSQVSVTKDGKTAVIQQNIYNGEGQRIQKIDGDETTNYYYQNGVVAYTTDTDGNQNSQNLIGTDGNVLATERFQQNATQYYLYNKDIQGGTSSLVKEDGSADATYQYTDFGETTIQGDDQAKNEVCYTGGIYDQSTGLYYLNARYYNPEDGRFMTEDSYRGEIMKPETGHLYVYCANNPVNYVDPSGHFAIAVPVLVKLVLVGGTVIYVSYSTWKDHSPKTRYDGRRISYRSTIFRWIVAKAIRHGIKKYAEHTTNQTKANKQKHQKANARRQREQGGDKKRNKKGWKSRK</sequence>
<evidence type="ECO:0000256" key="2">
    <source>
        <dbReference type="SAM" id="Phobius"/>
    </source>
</evidence>
<evidence type="ECO:0000313" key="3">
    <source>
        <dbReference type="EMBL" id="CUM81000.1"/>
    </source>
</evidence>
<feature type="compositionally biased region" description="Basic residues" evidence="1">
    <location>
        <begin position="331"/>
        <end position="341"/>
    </location>
</feature>
<name>A0A173RSP1_ANAHA</name>
<reference evidence="3 4" key="1">
    <citation type="submission" date="2015-09" db="EMBL/GenBank/DDBJ databases">
        <authorList>
            <consortium name="Pathogen Informatics"/>
        </authorList>
    </citation>
    <scope>NUCLEOTIDE SEQUENCE [LARGE SCALE GENOMIC DNA]</scope>
    <source>
        <strain evidence="3 4">2789STDY5834959</strain>
    </source>
</reference>
<dbReference type="PANTHER" id="PTHR32305">
    <property type="match status" value="1"/>
</dbReference>
<keyword evidence="2" id="KW-0812">Transmembrane</keyword>
<keyword evidence="2" id="KW-1133">Transmembrane helix</keyword>
<dbReference type="RefSeq" id="WP_242855291.1">
    <property type="nucleotide sequence ID" value="NZ_CYXY01000003.1"/>
</dbReference>
<dbReference type="InterPro" id="IPR050708">
    <property type="entry name" value="T6SS_VgrG/RHS"/>
</dbReference>
<dbReference type="NCBIfam" id="TIGR03696">
    <property type="entry name" value="Rhs_assc_core"/>
    <property type="match status" value="1"/>
</dbReference>
<gene>
    <name evidence="3" type="primary">wapA_2</name>
    <name evidence="3" type="ORF">ERS852571_00712</name>
</gene>
<feature type="compositionally biased region" description="Basic residues" evidence="1">
    <location>
        <begin position="311"/>
        <end position="321"/>
    </location>
</feature>
<keyword evidence="2" id="KW-0472">Membrane</keyword>
<evidence type="ECO:0000256" key="1">
    <source>
        <dbReference type="SAM" id="MobiDB-lite"/>
    </source>
</evidence>
<feature type="transmembrane region" description="Helical" evidence="2">
    <location>
        <begin position="239"/>
        <end position="261"/>
    </location>
</feature>
<dbReference type="AlphaFoldDB" id="A0A173RSP1"/>
<dbReference type="InterPro" id="IPR022385">
    <property type="entry name" value="Rhs_assc_core"/>
</dbReference>
<proteinExistence type="predicted"/>
<accession>A0A173RSP1</accession>
<dbReference type="PANTHER" id="PTHR32305:SF15">
    <property type="entry name" value="PROTEIN RHSA-RELATED"/>
    <property type="match status" value="1"/>
</dbReference>
<dbReference type="EMBL" id="CYXY01000003">
    <property type="protein sequence ID" value="CUM81000.1"/>
    <property type="molecule type" value="Genomic_DNA"/>
</dbReference>
<protein>
    <submittedName>
        <fullName evidence="3">Cell wall-associated polypeptide CWBP200</fullName>
    </submittedName>
</protein>
<evidence type="ECO:0000313" key="4">
    <source>
        <dbReference type="Proteomes" id="UP000095553"/>
    </source>
</evidence>
<dbReference type="Proteomes" id="UP000095553">
    <property type="component" value="Unassembled WGS sequence"/>
</dbReference>
<feature type="region of interest" description="Disordered" evidence="1">
    <location>
        <begin position="302"/>
        <end position="341"/>
    </location>
</feature>
<organism evidence="3 4">
    <name type="scientific">Anaerostipes hadrus</name>
    <dbReference type="NCBI Taxonomy" id="649756"/>
    <lineage>
        <taxon>Bacteria</taxon>
        <taxon>Bacillati</taxon>
        <taxon>Bacillota</taxon>
        <taxon>Clostridia</taxon>
        <taxon>Lachnospirales</taxon>
        <taxon>Lachnospiraceae</taxon>
        <taxon>Anaerostipes</taxon>
    </lineage>
</organism>
<dbReference type="Gene3D" id="2.180.10.10">
    <property type="entry name" value="RHS repeat-associated core"/>
    <property type="match status" value="1"/>
</dbReference>